<dbReference type="Proteomes" id="UP000030689">
    <property type="component" value="Unassembled WGS sequence"/>
</dbReference>
<evidence type="ECO:0000313" key="3">
    <source>
        <dbReference type="Proteomes" id="UP000030689"/>
    </source>
</evidence>
<name>V4KUF8_EUTSA</name>
<feature type="compositionally biased region" description="Basic residues" evidence="1">
    <location>
        <begin position="87"/>
        <end position="103"/>
    </location>
</feature>
<protein>
    <submittedName>
        <fullName evidence="2">Uncharacterized protein</fullName>
    </submittedName>
</protein>
<evidence type="ECO:0000256" key="1">
    <source>
        <dbReference type="SAM" id="MobiDB-lite"/>
    </source>
</evidence>
<organism evidence="2 3">
    <name type="scientific">Eutrema salsugineum</name>
    <name type="common">Saltwater cress</name>
    <name type="synonym">Sisymbrium salsugineum</name>
    <dbReference type="NCBI Taxonomy" id="72664"/>
    <lineage>
        <taxon>Eukaryota</taxon>
        <taxon>Viridiplantae</taxon>
        <taxon>Streptophyta</taxon>
        <taxon>Embryophyta</taxon>
        <taxon>Tracheophyta</taxon>
        <taxon>Spermatophyta</taxon>
        <taxon>Magnoliopsida</taxon>
        <taxon>eudicotyledons</taxon>
        <taxon>Gunneridae</taxon>
        <taxon>Pentapetalae</taxon>
        <taxon>rosids</taxon>
        <taxon>malvids</taxon>
        <taxon>Brassicales</taxon>
        <taxon>Brassicaceae</taxon>
        <taxon>Eutremeae</taxon>
        <taxon>Eutrema</taxon>
    </lineage>
</organism>
<dbReference type="AlphaFoldDB" id="V4KUF8"/>
<keyword evidence="3" id="KW-1185">Reference proteome</keyword>
<dbReference type="EMBL" id="KI517464">
    <property type="protein sequence ID" value="ESQ41580.1"/>
    <property type="molecule type" value="Genomic_DNA"/>
</dbReference>
<sequence length="152" mass="17148">MQEKELCNHFLLRFAPCLTAIYDTIQLIPIRTVEGFDTHLSPKLSVINVPAIFDNWITVEPRLDSLHKTSPVPPLADTSDDGERTRITKRNKPKISEKRRHKKYLPETQTRPTTNADEAENEETPENWAGQKVTEAGGGAVNVVKENTGMNK</sequence>
<gene>
    <name evidence="2" type="ORF">EUTSA_v10015857mg</name>
</gene>
<dbReference type="Gramene" id="ESQ41580">
    <property type="protein sequence ID" value="ESQ41580"/>
    <property type="gene ID" value="EUTSA_v10015857mg"/>
</dbReference>
<evidence type="ECO:0000313" key="2">
    <source>
        <dbReference type="EMBL" id="ESQ41580.1"/>
    </source>
</evidence>
<accession>V4KUF8</accession>
<reference evidence="2 3" key="1">
    <citation type="journal article" date="2013" name="Front. Plant Sci.">
        <title>The Reference Genome of the Halophytic Plant Eutrema salsugineum.</title>
        <authorList>
            <person name="Yang R."/>
            <person name="Jarvis D.E."/>
            <person name="Chen H."/>
            <person name="Beilstein M.A."/>
            <person name="Grimwood J."/>
            <person name="Jenkins J."/>
            <person name="Shu S."/>
            <person name="Prochnik S."/>
            <person name="Xin M."/>
            <person name="Ma C."/>
            <person name="Schmutz J."/>
            <person name="Wing R.A."/>
            <person name="Mitchell-Olds T."/>
            <person name="Schumaker K.S."/>
            <person name="Wang X."/>
        </authorList>
    </citation>
    <scope>NUCLEOTIDE SEQUENCE [LARGE SCALE GENOMIC DNA]</scope>
</reference>
<proteinExistence type="predicted"/>
<feature type="region of interest" description="Disordered" evidence="1">
    <location>
        <begin position="64"/>
        <end position="152"/>
    </location>
</feature>
<dbReference type="KEGG" id="eus:EUTSA_v10015857mg"/>